<evidence type="ECO:0000313" key="3">
    <source>
        <dbReference type="Proteomes" id="UP000663852"/>
    </source>
</evidence>
<dbReference type="EMBL" id="CAJNOJ010000093">
    <property type="protein sequence ID" value="CAF1090658.1"/>
    <property type="molecule type" value="Genomic_DNA"/>
</dbReference>
<evidence type="ECO:0000256" key="1">
    <source>
        <dbReference type="SAM" id="Coils"/>
    </source>
</evidence>
<protein>
    <submittedName>
        <fullName evidence="2">Uncharacterized protein</fullName>
    </submittedName>
</protein>
<dbReference type="Proteomes" id="UP000663852">
    <property type="component" value="Unassembled WGS sequence"/>
</dbReference>
<name>A0A814NDH6_ADIRI</name>
<reference evidence="2" key="1">
    <citation type="submission" date="2021-02" db="EMBL/GenBank/DDBJ databases">
        <authorList>
            <person name="Nowell W R."/>
        </authorList>
    </citation>
    <scope>NUCLEOTIDE SEQUENCE</scope>
</reference>
<proteinExistence type="predicted"/>
<comment type="caution">
    <text evidence="2">The sequence shown here is derived from an EMBL/GenBank/DDBJ whole genome shotgun (WGS) entry which is preliminary data.</text>
</comment>
<dbReference type="AlphaFoldDB" id="A0A814NDH6"/>
<feature type="coiled-coil region" evidence="1">
    <location>
        <begin position="161"/>
        <end position="223"/>
    </location>
</feature>
<gene>
    <name evidence="2" type="ORF">EDS130_LOCUS19457</name>
</gene>
<evidence type="ECO:0000313" key="2">
    <source>
        <dbReference type="EMBL" id="CAF1090658.1"/>
    </source>
</evidence>
<keyword evidence="1" id="KW-0175">Coiled coil</keyword>
<organism evidence="2 3">
    <name type="scientific">Adineta ricciae</name>
    <name type="common">Rotifer</name>
    <dbReference type="NCBI Taxonomy" id="249248"/>
    <lineage>
        <taxon>Eukaryota</taxon>
        <taxon>Metazoa</taxon>
        <taxon>Spiralia</taxon>
        <taxon>Gnathifera</taxon>
        <taxon>Rotifera</taxon>
        <taxon>Eurotatoria</taxon>
        <taxon>Bdelloidea</taxon>
        <taxon>Adinetida</taxon>
        <taxon>Adinetidae</taxon>
        <taxon>Adineta</taxon>
    </lineage>
</organism>
<sequence>MNESVTTIQLSRHSVHEFNYLISWIMASNSSTCLRPLDRNETACLQKGYKPIRLVYTEQPLTARILIDGSKTLPIDDLIREFFSLHRMLLSKTNIDDIDICLIPHCDIREITLNQLTKLNGHQEPVLLLTARSNSEYLLVRDLEELTFRQQTGLNVDISVLNDIKQENERLREENQLQQERIVELEKQLTDFIVIRDEMRQLCKEYKKDLKRTEDRTEEIYKKFDCLDQKLSKQFSNEQTVQFHCFSNQINLYLSILCISIVENSLEMPFNHNCYLLTLIKMKLTCCYSI</sequence>
<accession>A0A814NDH6</accession>